<dbReference type="AlphaFoldDB" id="A0A0C3P1D4"/>
<reference evidence="1 2" key="1">
    <citation type="submission" date="2014-04" db="EMBL/GenBank/DDBJ databases">
        <authorList>
            <consortium name="DOE Joint Genome Institute"/>
            <person name="Kuo A."/>
            <person name="Kohler A."/>
            <person name="Costa M.D."/>
            <person name="Nagy L.G."/>
            <person name="Floudas D."/>
            <person name="Copeland A."/>
            <person name="Barry K.W."/>
            <person name="Cichocki N."/>
            <person name="Veneault-Fourrey C."/>
            <person name="LaButti K."/>
            <person name="Lindquist E.A."/>
            <person name="Lipzen A."/>
            <person name="Lundell T."/>
            <person name="Morin E."/>
            <person name="Murat C."/>
            <person name="Sun H."/>
            <person name="Tunlid A."/>
            <person name="Henrissat B."/>
            <person name="Grigoriev I.V."/>
            <person name="Hibbett D.S."/>
            <person name="Martin F."/>
            <person name="Nordberg H.P."/>
            <person name="Cantor M.N."/>
            <person name="Hua S.X."/>
        </authorList>
    </citation>
    <scope>NUCLEOTIDE SEQUENCE [LARGE SCALE GENOMIC DNA]</scope>
    <source>
        <strain evidence="1 2">Marx 270</strain>
    </source>
</reference>
<dbReference type="InParanoid" id="A0A0C3P1D4"/>
<proteinExistence type="predicted"/>
<name>A0A0C3P1D4_PISTI</name>
<reference evidence="2" key="2">
    <citation type="submission" date="2015-01" db="EMBL/GenBank/DDBJ databases">
        <title>Evolutionary Origins and Diversification of the Mycorrhizal Mutualists.</title>
        <authorList>
            <consortium name="DOE Joint Genome Institute"/>
            <consortium name="Mycorrhizal Genomics Consortium"/>
            <person name="Kohler A."/>
            <person name="Kuo A."/>
            <person name="Nagy L.G."/>
            <person name="Floudas D."/>
            <person name="Copeland A."/>
            <person name="Barry K.W."/>
            <person name="Cichocki N."/>
            <person name="Veneault-Fourrey C."/>
            <person name="LaButti K."/>
            <person name="Lindquist E.A."/>
            <person name="Lipzen A."/>
            <person name="Lundell T."/>
            <person name="Morin E."/>
            <person name="Murat C."/>
            <person name="Riley R."/>
            <person name="Ohm R."/>
            <person name="Sun H."/>
            <person name="Tunlid A."/>
            <person name="Henrissat B."/>
            <person name="Grigoriev I.V."/>
            <person name="Hibbett D.S."/>
            <person name="Martin F."/>
        </authorList>
    </citation>
    <scope>NUCLEOTIDE SEQUENCE [LARGE SCALE GENOMIC DNA]</scope>
    <source>
        <strain evidence="2">Marx 270</strain>
    </source>
</reference>
<evidence type="ECO:0000313" key="1">
    <source>
        <dbReference type="EMBL" id="KIO06865.1"/>
    </source>
</evidence>
<dbReference type="HOGENOM" id="CLU_2942739_0_0_1"/>
<accession>A0A0C3P1D4</accession>
<organism evidence="1 2">
    <name type="scientific">Pisolithus tinctorius Marx 270</name>
    <dbReference type="NCBI Taxonomy" id="870435"/>
    <lineage>
        <taxon>Eukaryota</taxon>
        <taxon>Fungi</taxon>
        <taxon>Dikarya</taxon>
        <taxon>Basidiomycota</taxon>
        <taxon>Agaricomycotina</taxon>
        <taxon>Agaricomycetes</taxon>
        <taxon>Agaricomycetidae</taxon>
        <taxon>Boletales</taxon>
        <taxon>Sclerodermatineae</taxon>
        <taxon>Pisolithaceae</taxon>
        <taxon>Pisolithus</taxon>
    </lineage>
</organism>
<protein>
    <submittedName>
        <fullName evidence="1">Uncharacterized protein</fullName>
    </submittedName>
</protein>
<dbReference type="EMBL" id="KN831961">
    <property type="protein sequence ID" value="KIO06865.1"/>
    <property type="molecule type" value="Genomic_DNA"/>
</dbReference>
<dbReference type="Proteomes" id="UP000054217">
    <property type="component" value="Unassembled WGS sequence"/>
</dbReference>
<gene>
    <name evidence="1" type="ORF">M404DRAFT_998278</name>
</gene>
<evidence type="ECO:0000313" key="2">
    <source>
        <dbReference type="Proteomes" id="UP000054217"/>
    </source>
</evidence>
<sequence length="60" mass="7033">MHDTRCRLFTKGATTLNRFKNGTIQYVCFCSAKMAIYLSQRMGSRWMWRPQSWPPTSEGV</sequence>
<keyword evidence="2" id="KW-1185">Reference proteome</keyword>